<protein>
    <submittedName>
        <fullName evidence="1">Uncharacterized protein</fullName>
    </submittedName>
</protein>
<accession>A0AAV4UFS3</accession>
<reference evidence="1 2" key="1">
    <citation type="submission" date="2021-06" db="EMBL/GenBank/DDBJ databases">
        <title>Caerostris darwini draft genome.</title>
        <authorList>
            <person name="Kono N."/>
            <person name="Arakawa K."/>
        </authorList>
    </citation>
    <scope>NUCLEOTIDE SEQUENCE [LARGE SCALE GENOMIC DNA]</scope>
</reference>
<comment type="caution">
    <text evidence="1">The sequence shown here is derived from an EMBL/GenBank/DDBJ whole genome shotgun (WGS) entry which is preliminary data.</text>
</comment>
<evidence type="ECO:0000313" key="1">
    <source>
        <dbReference type="EMBL" id="GIY56665.1"/>
    </source>
</evidence>
<gene>
    <name evidence="1" type="ORF">CDAR_98601</name>
</gene>
<dbReference type="Proteomes" id="UP001054837">
    <property type="component" value="Unassembled WGS sequence"/>
</dbReference>
<evidence type="ECO:0000313" key="2">
    <source>
        <dbReference type="Proteomes" id="UP001054837"/>
    </source>
</evidence>
<dbReference type="EMBL" id="BPLQ01011207">
    <property type="protein sequence ID" value="GIY56665.1"/>
    <property type="molecule type" value="Genomic_DNA"/>
</dbReference>
<dbReference type="AlphaFoldDB" id="A0AAV4UFS3"/>
<proteinExistence type="predicted"/>
<name>A0AAV4UFS3_9ARAC</name>
<sequence length="116" mass="13266">MYKLFFQQDPQHFPVEVKPMKRPPTHIHSTVKSHKSSINWQNFLAPPQHLFLPYLPETSPFATKGCPLGRLAMSTPLTNRADEGTKGSFLRTCHSPLGVFLQRDALTSPQCEFRKF</sequence>
<keyword evidence="2" id="KW-1185">Reference proteome</keyword>
<organism evidence="1 2">
    <name type="scientific">Caerostris darwini</name>
    <dbReference type="NCBI Taxonomy" id="1538125"/>
    <lineage>
        <taxon>Eukaryota</taxon>
        <taxon>Metazoa</taxon>
        <taxon>Ecdysozoa</taxon>
        <taxon>Arthropoda</taxon>
        <taxon>Chelicerata</taxon>
        <taxon>Arachnida</taxon>
        <taxon>Araneae</taxon>
        <taxon>Araneomorphae</taxon>
        <taxon>Entelegynae</taxon>
        <taxon>Araneoidea</taxon>
        <taxon>Araneidae</taxon>
        <taxon>Caerostris</taxon>
    </lineage>
</organism>